<evidence type="ECO:0000313" key="2">
    <source>
        <dbReference type="EMBL" id="TNV77687.1"/>
    </source>
</evidence>
<name>A0A8J8T0I0_HALGN</name>
<protein>
    <submittedName>
        <fullName evidence="2">Uncharacterized protein</fullName>
    </submittedName>
</protein>
<feature type="chain" id="PRO_5035228206" evidence="1">
    <location>
        <begin position="24"/>
        <end position="89"/>
    </location>
</feature>
<proteinExistence type="predicted"/>
<evidence type="ECO:0000256" key="1">
    <source>
        <dbReference type="SAM" id="SignalP"/>
    </source>
</evidence>
<reference evidence="2" key="1">
    <citation type="submission" date="2019-06" db="EMBL/GenBank/DDBJ databases">
        <authorList>
            <person name="Zheng W."/>
        </authorList>
    </citation>
    <scope>NUCLEOTIDE SEQUENCE</scope>
    <source>
        <strain evidence="2">QDHG01</strain>
    </source>
</reference>
<feature type="signal peptide" evidence="1">
    <location>
        <begin position="1"/>
        <end position="23"/>
    </location>
</feature>
<organism evidence="2 3">
    <name type="scientific">Halteria grandinella</name>
    <dbReference type="NCBI Taxonomy" id="5974"/>
    <lineage>
        <taxon>Eukaryota</taxon>
        <taxon>Sar</taxon>
        <taxon>Alveolata</taxon>
        <taxon>Ciliophora</taxon>
        <taxon>Intramacronucleata</taxon>
        <taxon>Spirotrichea</taxon>
        <taxon>Stichotrichia</taxon>
        <taxon>Sporadotrichida</taxon>
        <taxon>Halteriidae</taxon>
        <taxon>Halteria</taxon>
    </lineage>
</organism>
<comment type="caution">
    <text evidence="2">The sequence shown here is derived from an EMBL/GenBank/DDBJ whole genome shotgun (WGS) entry which is preliminary data.</text>
</comment>
<evidence type="ECO:0000313" key="3">
    <source>
        <dbReference type="Proteomes" id="UP000785679"/>
    </source>
</evidence>
<dbReference type="AlphaFoldDB" id="A0A8J8T0I0"/>
<sequence>MTSQLYNFYILKWILYLPQTCNGSMKQNQTNFLKSSNYIQTKPKLACMKMETSFLNILQGKQRSGFLMKQFQSNRNSAASHKLELLEKG</sequence>
<accession>A0A8J8T0I0</accession>
<gene>
    <name evidence="2" type="ORF">FGO68_gene1600</name>
</gene>
<keyword evidence="1" id="KW-0732">Signal</keyword>
<dbReference type="EMBL" id="RRYP01011498">
    <property type="protein sequence ID" value="TNV77687.1"/>
    <property type="molecule type" value="Genomic_DNA"/>
</dbReference>
<dbReference type="Proteomes" id="UP000785679">
    <property type="component" value="Unassembled WGS sequence"/>
</dbReference>
<keyword evidence="3" id="KW-1185">Reference proteome</keyword>